<dbReference type="PANTHER" id="PTHR24189:SF50">
    <property type="entry name" value="ANKYRIN REPEAT AND SOCS BOX PROTEIN 2"/>
    <property type="match status" value="1"/>
</dbReference>
<dbReference type="Pfam" id="PF12796">
    <property type="entry name" value="Ank_2"/>
    <property type="match status" value="2"/>
</dbReference>
<dbReference type="PROSITE" id="PS50297">
    <property type="entry name" value="ANK_REP_REGION"/>
    <property type="match status" value="4"/>
</dbReference>
<dbReference type="PANTHER" id="PTHR24189">
    <property type="entry name" value="MYOTROPHIN"/>
    <property type="match status" value="1"/>
</dbReference>
<dbReference type="Proteomes" id="UP000567885">
    <property type="component" value="Unassembled WGS sequence"/>
</dbReference>
<accession>A0A8H5TNI8</accession>
<comment type="caution">
    <text evidence="5">The sequence shown here is derived from an EMBL/GenBank/DDBJ whole genome shotgun (WGS) entry which is preliminary data.</text>
</comment>
<evidence type="ECO:0000313" key="5">
    <source>
        <dbReference type="EMBL" id="KAF5672314.1"/>
    </source>
</evidence>
<protein>
    <submittedName>
        <fullName evidence="5">Ankyrin repeat domain-containing protein</fullName>
    </submittedName>
</protein>
<dbReference type="GO" id="GO:0050829">
    <property type="term" value="P:defense response to Gram-negative bacterium"/>
    <property type="evidence" value="ECO:0007669"/>
    <property type="project" value="InterPro"/>
</dbReference>
<feature type="repeat" description="ANK" evidence="3">
    <location>
        <begin position="107"/>
        <end position="139"/>
    </location>
</feature>
<keyword evidence="2 3" id="KW-0040">ANK repeat</keyword>
<evidence type="ECO:0000256" key="3">
    <source>
        <dbReference type="PROSITE-ProRule" id="PRU00023"/>
    </source>
</evidence>
<organism evidence="5 6">
    <name type="scientific">Fusarium heterosporum</name>
    <dbReference type="NCBI Taxonomy" id="42747"/>
    <lineage>
        <taxon>Eukaryota</taxon>
        <taxon>Fungi</taxon>
        <taxon>Dikarya</taxon>
        <taxon>Ascomycota</taxon>
        <taxon>Pezizomycotina</taxon>
        <taxon>Sordariomycetes</taxon>
        <taxon>Hypocreomycetidae</taxon>
        <taxon>Hypocreales</taxon>
        <taxon>Nectriaceae</taxon>
        <taxon>Fusarium</taxon>
        <taxon>Fusarium heterosporum species complex</taxon>
    </lineage>
</organism>
<keyword evidence="6" id="KW-1185">Reference proteome</keyword>
<dbReference type="PROSITE" id="PS00276">
    <property type="entry name" value="CHANNEL_COLICIN"/>
    <property type="match status" value="1"/>
</dbReference>
<evidence type="ECO:0000259" key="4">
    <source>
        <dbReference type="PROSITE" id="PS00276"/>
    </source>
</evidence>
<gene>
    <name evidence="5" type="ORF">FHETE_3812</name>
</gene>
<dbReference type="InterPro" id="IPR000293">
    <property type="entry name" value="Channel_colicin_C"/>
</dbReference>
<dbReference type="InterPro" id="IPR050745">
    <property type="entry name" value="Multifunctional_regulatory"/>
</dbReference>
<dbReference type="GO" id="GO:0140911">
    <property type="term" value="F:pore-forming activity"/>
    <property type="evidence" value="ECO:0007669"/>
    <property type="project" value="InterPro"/>
</dbReference>
<feature type="domain" description="Channel forming colicins" evidence="4">
    <location>
        <begin position="139"/>
        <end position="150"/>
    </location>
</feature>
<dbReference type="Gene3D" id="1.25.40.20">
    <property type="entry name" value="Ankyrin repeat-containing domain"/>
    <property type="match status" value="3"/>
</dbReference>
<name>A0A8H5TNI8_FUSHE</name>
<feature type="repeat" description="ANK" evidence="3">
    <location>
        <begin position="74"/>
        <end position="106"/>
    </location>
</feature>
<dbReference type="GO" id="GO:0016020">
    <property type="term" value="C:membrane"/>
    <property type="evidence" value="ECO:0007669"/>
    <property type="project" value="InterPro"/>
</dbReference>
<dbReference type="PROSITE" id="PS50088">
    <property type="entry name" value="ANK_REPEAT"/>
    <property type="match status" value="5"/>
</dbReference>
<feature type="repeat" description="ANK" evidence="3">
    <location>
        <begin position="173"/>
        <end position="205"/>
    </location>
</feature>
<feature type="repeat" description="ANK" evidence="3">
    <location>
        <begin position="207"/>
        <end position="239"/>
    </location>
</feature>
<evidence type="ECO:0000256" key="1">
    <source>
        <dbReference type="ARBA" id="ARBA00022737"/>
    </source>
</evidence>
<sequence>MPPTTPPEQPDLEGAMSSLVIDADKPTNTPVSKKDQVQATKDYLRDMMRALQGESVVPQYVWKEGLDAHGREVKKLTPLHQACKLGRADLASALLQEGVSPNLLDDEGRSPLSHAAEDGNIEIISFLLDNGADVNQADTGGWTPLMVAAEQGHDETVAMLLEHGADPNAADEDNFTALIEAAIGGSPGVTARLLDAGADPDAQDERENLTAISRAADRGSGDIVKLLLKRGVDPNVDNRTLLSALYGFEDTSEDQDVIKMLIEHGADVFMDGWTDERPLAIAAQQGWLVTVEMFLKAKFSSSSVRQEHIGDAVMAAAEHGHEVVLERLMEHYDPDESDRQYLWEWAKEYEFGESYELLKPYFEPDLEGHESSSESE</sequence>
<dbReference type="EMBL" id="JAAGWQ010000061">
    <property type="protein sequence ID" value="KAF5672314.1"/>
    <property type="molecule type" value="Genomic_DNA"/>
</dbReference>
<reference evidence="5 6" key="1">
    <citation type="submission" date="2020-05" db="EMBL/GenBank/DDBJ databases">
        <title>Identification and distribution of gene clusters putatively required for synthesis of sphingolipid metabolism inhibitors in phylogenetically diverse species of the filamentous fungus Fusarium.</title>
        <authorList>
            <person name="Kim H.-S."/>
            <person name="Busman M."/>
            <person name="Brown D.W."/>
            <person name="Divon H."/>
            <person name="Uhlig S."/>
            <person name="Proctor R.H."/>
        </authorList>
    </citation>
    <scope>NUCLEOTIDE SEQUENCE [LARGE SCALE GENOMIC DNA]</scope>
    <source>
        <strain evidence="5 6">NRRL 20693</strain>
    </source>
</reference>
<proteinExistence type="predicted"/>
<dbReference type="GO" id="GO:0031640">
    <property type="term" value="P:killing of cells of another organism"/>
    <property type="evidence" value="ECO:0007669"/>
    <property type="project" value="InterPro"/>
</dbReference>
<keyword evidence="1" id="KW-0677">Repeat</keyword>
<dbReference type="SUPFAM" id="SSF48403">
    <property type="entry name" value="Ankyrin repeat"/>
    <property type="match status" value="1"/>
</dbReference>
<evidence type="ECO:0000313" key="6">
    <source>
        <dbReference type="Proteomes" id="UP000567885"/>
    </source>
</evidence>
<dbReference type="InterPro" id="IPR036770">
    <property type="entry name" value="Ankyrin_rpt-contain_sf"/>
</dbReference>
<dbReference type="AlphaFoldDB" id="A0A8H5TNI8"/>
<feature type="repeat" description="ANK" evidence="3">
    <location>
        <begin position="140"/>
        <end position="172"/>
    </location>
</feature>
<dbReference type="SMART" id="SM00248">
    <property type="entry name" value="ANK"/>
    <property type="match status" value="7"/>
</dbReference>
<dbReference type="InterPro" id="IPR002110">
    <property type="entry name" value="Ankyrin_rpt"/>
</dbReference>
<dbReference type="OrthoDB" id="20872at2759"/>
<dbReference type="PRINTS" id="PR01415">
    <property type="entry name" value="ANKYRIN"/>
</dbReference>
<evidence type="ECO:0000256" key="2">
    <source>
        <dbReference type="ARBA" id="ARBA00023043"/>
    </source>
</evidence>